<evidence type="ECO:0000256" key="3">
    <source>
        <dbReference type="ARBA" id="ARBA00022553"/>
    </source>
</evidence>
<accession>A0A941I645</accession>
<dbReference type="Proteomes" id="UP000680067">
    <property type="component" value="Unassembled WGS sequence"/>
</dbReference>
<dbReference type="PANTHER" id="PTHR43065">
    <property type="entry name" value="SENSOR HISTIDINE KINASE"/>
    <property type="match status" value="1"/>
</dbReference>
<keyword evidence="6" id="KW-1185">Reference proteome</keyword>
<dbReference type="InterPro" id="IPR003018">
    <property type="entry name" value="GAF"/>
</dbReference>
<evidence type="ECO:0000256" key="2">
    <source>
        <dbReference type="ARBA" id="ARBA00012438"/>
    </source>
</evidence>
<proteinExistence type="predicted"/>
<protein>
    <recommendedName>
        <fullName evidence="2">histidine kinase</fullName>
        <ecNumber evidence="2">2.7.13.3</ecNumber>
    </recommendedName>
</protein>
<dbReference type="SUPFAM" id="SSF55781">
    <property type="entry name" value="GAF domain-like"/>
    <property type="match status" value="2"/>
</dbReference>
<gene>
    <name evidence="5" type="ORF">KDM89_15130</name>
</gene>
<dbReference type="Gene3D" id="3.30.565.10">
    <property type="entry name" value="Histidine kinase-like ATPase, C-terminal domain"/>
    <property type="match status" value="1"/>
</dbReference>
<dbReference type="PROSITE" id="PS50109">
    <property type="entry name" value="HIS_KIN"/>
    <property type="match status" value="1"/>
</dbReference>
<dbReference type="RefSeq" id="WP_212688757.1">
    <property type="nucleotide sequence ID" value="NZ_JAGSPN010000012.1"/>
</dbReference>
<dbReference type="InterPro" id="IPR029016">
    <property type="entry name" value="GAF-like_dom_sf"/>
</dbReference>
<dbReference type="Pfam" id="PF02518">
    <property type="entry name" value="HATPase_c"/>
    <property type="match status" value="1"/>
</dbReference>
<dbReference type="GO" id="GO:0000155">
    <property type="term" value="F:phosphorelay sensor kinase activity"/>
    <property type="evidence" value="ECO:0007669"/>
    <property type="project" value="InterPro"/>
</dbReference>
<evidence type="ECO:0000313" key="5">
    <source>
        <dbReference type="EMBL" id="MBR7783477.1"/>
    </source>
</evidence>
<feature type="domain" description="Histidine kinase" evidence="4">
    <location>
        <begin position="400"/>
        <end position="631"/>
    </location>
</feature>
<dbReference type="SUPFAM" id="SSF47384">
    <property type="entry name" value="Homodimeric domain of signal transducing histidine kinase"/>
    <property type="match status" value="1"/>
</dbReference>
<dbReference type="InterPro" id="IPR005467">
    <property type="entry name" value="His_kinase_dom"/>
</dbReference>
<dbReference type="InterPro" id="IPR004358">
    <property type="entry name" value="Sig_transdc_His_kin-like_C"/>
</dbReference>
<dbReference type="InterPro" id="IPR036890">
    <property type="entry name" value="HATPase_C_sf"/>
</dbReference>
<dbReference type="EMBL" id="JAGSPN010000012">
    <property type="protein sequence ID" value="MBR7783477.1"/>
    <property type="molecule type" value="Genomic_DNA"/>
</dbReference>
<dbReference type="Gene3D" id="3.30.450.40">
    <property type="match status" value="2"/>
</dbReference>
<dbReference type="InterPro" id="IPR036097">
    <property type="entry name" value="HisK_dim/P_sf"/>
</dbReference>
<dbReference type="SMART" id="SM00387">
    <property type="entry name" value="HATPase_c"/>
    <property type="match status" value="1"/>
</dbReference>
<dbReference type="Pfam" id="PF01590">
    <property type="entry name" value="GAF"/>
    <property type="match status" value="1"/>
</dbReference>
<sequence length="639" mass="71247">MQARLERLEAVQDAILAISRISASGNDISGFLREVHQIIGRIMYAANFYVALYDAADNTIRFVYEVDEVDVPLDPEKRFTLQSAEESPTASVILNRKPLVMTAEQDSHKAWGYGTRSEHWIGYPLLDQFRNAFGAMVIQSYRADQLYTEEDQALFGLIAAHVSATLQSLRSVDQLEHLVRERTAALHQQIEEKQRAETLQRVLYQIAELSIVTSVGDRKFARLHQIIGQLIPVPNFMVALFEPATSEFRIAYFVDEIDGDQTGIRFPLGRGLTSYVVQSRQAQLFSRERLERMSASGEIEILGNLSAYSWMGAPLLADEHLFGVIIIQSYHPDLSYTDADLELLSFVASHVAAALARLQASEALGKSNRELTETLQALTTAQSELIHQEKLASLGRLVAGVAHEINTPLGIVVTATSHLAEEVQLTRQALQQGTLTQKMLEEFFDICDESLRILTTNSQRGAALVRSFKQVAVDQSHDAARHFDLKRYLDETLLALQPKLRLRQVKIALNCPENLQLHTYPGAVSQILTNLVMNSLTHGLENISEASIRIQVRLDQETVFLDYEDNGCGMSAENLQHLFEPFFTTRRGQGGSGLGAHIVYNLVTGLLGGQIKAYSEAGRGLRYEIRFPKTHKSLAGSGI</sequence>
<comment type="catalytic activity">
    <reaction evidence="1">
        <text>ATP + protein L-histidine = ADP + protein N-phospho-L-histidine.</text>
        <dbReference type="EC" id="2.7.13.3"/>
    </reaction>
</comment>
<dbReference type="InterPro" id="IPR003661">
    <property type="entry name" value="HisK_dim/P_dom"/>
</dbReference>
<dbReference type="CDD" id="cd00082">
    <property type="entry name" value="HisKA"/>
    <property type="match status" value="1"/>
</dbReference>
<comment type="caution">
    <text evidence="5">The sequence shown here is derived from an EMBL/GenBank/DDBJ whole genome shotgun (WGS) entry which is preliminary data.</text>
</comment>
<evidence type="ECO:0000256" key="1">
    <source>
        <dbReference type="ARBA" id="ARBA00000085"/>
    </source>
</evidence>
<name>A0A941I645_9BURK</name>
<evidence type="ECO:0000313" key="6">
    <source>
        <dbReference type="Proteomes" id="UP000680067"/>
    </source>
</evidence>
<dbReference type="SUPFAM" id="SSF55874">
    <property type="entry name" value="ATPase domain of HSP90 chaperone/DNA topoisomerase II/histidine kinase"/>
    <property type="match status" value="1"/>
</dbReference>
<dbReference type="PANTHER" id="PTHR43065:SF47">
    <property type="match status" value="1"/>
</dbReference>
<dbReference type="Pfam" id="PF13185">
    <property type="entry name" value="GAF_2"/>
    <property type="match status" value="1"/>
</dbReference>
<dbReference type="Gene3D" id="1.10.287.130">
    <property type="match status" value="1"/>
</dbReference>
<evidence type="ECO:0000259" key="4">
    <source>
        <dbReference type="PROSITE" id="PS50109"/>
    </source>
</evidence>
<dbReference type="SMART" id="SM00065">
    <property type="entry name" value="GAF"/>
    <property type="match status" value="2"/>
</dbReference>
<organism evidence="5 6">
    <name type="scientific">Undibacterium luofuense</name>
    <dbReference type="NCBI Taxonomy" id="2828733"/>
    <lineage>
        <taxon>Bacteria</taxon>
        <taxon>Pseudomonadati</taxon>
        <taxon>Pseudomonadota</taxon>
        <taxon>Betaproteobacteria</taxon>
        <taxon>Burkholderiales</taxon>
        <taxon>Oxalobacteraceae</taxon>
        <taxon>Undibacterium</taxon>
    </lineage>
</organism>
<keyword evidence="3" id="KW-0597">Phosphoprotein</keyword>
<dbReference type="AlphaFoldDB" id="A0A941I645"/>
<dbReference type="EC" id="2.7.13.3" evidence="2"/>
<reference evidence="5" key="1">
    <citation type="submission" date="2021-04" db="EMBL/GenBank/DDBJ databases">
        <title>novel species isolated from subtropical streams in China.</title>
        <authorList>
            <person name="Lu H."/>
        </authorList>
    </citation>
    <scope>NUCLEOTIDE SEQUENCE</scope>
    <source>
        <strain evidence="5">LFS511W</strain>
    </source>
</reference>
<dbReference type="InterPro" id="IPR003594">
    <property type="entry name" value="HATPase_dom"/>
</dbReference>
<dbReference type="PRINTS" id="PR00344">
    <property type="entry name" value="BCTRLSENSOR"/>
</dbReference>